<dbReference type="AlphaFoldDB" id="A0A914CLP9"/>
<keyword evidence="1" id="KW-1185">Reference proteome</keyword>
<protein>
    <submittedName>
        <fullName evidence="2">Uncharacterized protein</fullName>
    </submittedName>
</protein>
<evidence type="ECO:0000313" key="1">
    <source>
        <dbReference type="Proteomes" id="UP000887540"/>
    </source>
</evidence>
<proteinExistence type="predicted"/>
<accession>A0A914CLP9</accession>
<reference evidence="2" key="1">
    <citation type="submission" date="2022-11" db="UniProtKB">
        <authorList>
            <consortium name="WormBaseParasite"/>
        </authorList>
    </citation>
    <scope>IDENTIFICATION</scope>
</reference>
<name>A0A914CLP9_9BILA</name>
<dbReference type="Proteomes" id="UP000887540">
    <property type="component" value="Unplaced"/>
</dbReference>
<evidence type="ECO:0000313" key="2">
    <source>
        <dbReference type="WBParaSite" id="ACRNAN_scaffold12004.g15508.t1"/>
    </source>
</evidence>
<sequence length="75" mass="8445">MSIITSSDLTDFCRTIFAKKSFADKNGRQEIAAYLLGVLPDVKIEPDDTKKFIVSARLPRDTQIFDEYTVATKSL</sequence>
<organism evidence="1 2">
    <name type="scientific">Acrobeloides nanus</name>
    <dbReference type="NCBI Taxonomy" id="290746"/>
    <lineage>
        <taxon>Eukaryota</taxon>
        <taxon>Metazoa</taxon>
        <taxon>Ecdysozoa</taxon>
        <taxon>Nematoda</taxon>
        <taxon>Chromadorea</taxon>
        <taxon>Rhabditida</taxon>
        <taxon>Tylenchina</taxon>
        <taxon>Cephalobomorpha</taxon>
        <taxon>Cephaloboidea</taxon>
        <taxon>Cephalobidae</taxon>
        <taxon>Acrobeloides</taxon>
    </lineage>
</organism>
<dbReference type="WBParaSite" id="ACRNAN_scaffold12004.g15508.t1">
    <property type="protein sequence ID" value="ACRNAN_scaffold12004.g15508.t1"/>
    <property type="gene ID" value="ACRNAN_scaffold12004.g15508"/>
</dbReference>